<feature type="compositionally biased region" description="Acidic residues" evidence="8">
    <location>
        <begin position="211"/>
        <end position="223"/>
    </location>
</feature>
<feature type="compositionally biased region" description="Polar residues" evidence="8">
    <location>
        <begin position="343"/>
        <end position="355"/>
    </location>
</feature>
<feature type="compositionally biased region" description="Low complexity" evidence="8">
    <location>
        <begin position="837"/>
        <end position="853"/>
    </location>
</feature>
<organism evidence="10 11">
    <name type="scientific">Acaromyces ingoldii</name>
    <dbReference type="NCBI Taxonomy" id="215250"/>
    <lineage>
        <taxon>Eukaryota</taxon>
        <taxon>Fungi</taxon>
        <taxon>Dikarya</taxon>
        <taxon>Basidiomycota</taxon>
        <taxon>Ustilaginomycotina</taxon>
        <taxon>Exobasidiomycetes</taxon>
        <taxon>Exobasidiales</taxon>
        <taxon>Cryptobasidiaceae</taxon>
        <taxon>Acaromyces</taxon>
    </lineage>
</organism>
<dbReference type="CDD" id="cd00067">
    <property type="entry name" value="GAL4"/>
    <property type="match status" value="1"/>
</dbReference>
<dbReference type="STRING" id="215250.A0A316YTB3"/>
<gene>
    <name evidence="10" type="ORF">FA10DRAFT_300999</name>
</gene>
<evidence type="ECO:0000256" key="7">
    <source>
        <dbReference type="ARBA" id="ARBA00023242"/>
    </source>
</evidence>
<dbReference type="EMBL" id="KZ819635">
    <property type="protein sequence ID" value="PWN92529.1"/>
    <property type="molecule type" value="Genomic_DNA"/>
</dbReference>
<dbReference type="PANTHER" id="PTHR47782">
    <property type="entry name" value="ZN(II)2CYS6 TRANSCRIPTION FACTOR (EUROFUNG)-RELATED"/>
    <property type="match status" value="1"/>
</dbReference>
<feature type="region of interest" description="Disordered" evidence="8">
    <location>
        <begin position="109"/>
        <end position="365"/>
    </location>
</feature>
<dbReference type="InParanoid" id="A0A316YTB3"/>
<dbReference type="GO" id="GO:0005634">
    <property type="term" value="C:nucleus"/>
    <property type="evidence" value="ECO:0007669"/>
    <property type="project" value="UniProtKB-SubCell"/>
</dbReference>
<evidence type="ECO:0000256" key="5">
    <source>
        <dbReference type="ARBA" id="ARBA00023125"/>
    </source>
</evidence>
<feature type="domain" description="Zn(2)-C6 fungal-type" evidence="9">
    <location>
        <begin position="53"/>
        <end position="81"/>
    </location>
</feature>
<feature type="region of interest" description="Disordered" evidence="8">
    <location>
        <begin position="1"/>
        <end position="44"/>
    </location>
</feature>
<dbReference type="GO" id="GO:0006351">
    <property type="term" value="P:DNA-templated transcription"/>
    <property type="evidence" value="ECO:0007669"/>
    <property type="project" value="InterPro"/>
</dbReference>
<evidence type="ECO:0000256" key="2">
    <source>
        <dbReference type="ARBA" id="ARBA00022723"/>
    </source>
</evidence>
<dbReference type="SMART" id="SM00066">
    <property type="entry name" value="GAL4"/>
    <property type="match status" value="1"/>
</dbReference>
<dbReference type="InterPro" id="IPR052202">
    <property type="entry name" value="Yeast_MetPath_Reg"/>
</dbReference>
<evidence type="ECO:0000256" key="1">
    <source>
        <dbReference type="ARBA" id="ARBA00004123"/>
    </source>
</evidence>
<dbReference type="Pfam" id="PF04082">
    <property type="entry name" value="Fungal_trans"/>
    <property type="match status" value="1"/>
</dbReference>
<evidence type="ECO:0000256" key="3">
    <source>
        <dbReference type="ARBA" id="ARBA00022833"/>
    </source>
</evidence>
<sequence>MPERKAQSPDTDSRIMTPLPPRSPSTTTTTTTRPATTRRKSNMAAVAAAKIPACNRCRLRKTKCDAQLPACTPCQKAGVECHGEDHAAGRPVSRSYIWALEQRIKELEASATEAPSGPAAATCSTSPAPAPDVSASSASTGTSASARPEYGAASSVSMAGAVAIPTTPARGDSNRGARPRAAMSHSEGGAGRSARHSNGSHARKRPRHDDDEGDDDENDDDDDKNGNDNEHDVESDGIQSRRRSVVENDFYRPPQHDPLSRLVQAALQDAETDTSRSSPGPNGGESGEDGDGTNHQDHQHRQKQQHDQQQQQQDQQRRHATVAQEQPDNGPHPPTRGTAAGPSPSSVQQQRQGTSAMPLPNGDTRRSWLDRELAALSALRATVSRQVRRLSVKDRFEPARYERKVVDAIVRRYFTYMNCPLPCLHEQAFAIQVDDYCTNSSLASPMDRYQLLMVFAVALASLGRAQYLTSETSQLARQFYYAAVAHASHTPRSGWRKLQNVLLQVQYHLLVPNSKDLWRLSGEAMRLVTELGLYAEPRVANPLLADMSKRLFWTTYSIERMLACVYGRPLTLAEDWISVGLPAVVEDKCITSQGIQRGPVCHLKLAHHLHIHARRLQAEIHGRLYTPTSAGVGQGGDNNEEEEDGEQELEAWTWKMQGELQRWHESFTVPSPFVTKNWVDLQYHLLTTTLLRPSPRRPNPSMDCLRRALQSSGEVLKIYRRLQRELAINFVGMAIRNLFLSGLTFLHSLQALSQHGGGDEMPLPLIDVVLQVQDCTVVLESLTAYEEVSTARRLRDAFEKASTSVLRLLSQRVGAPSSSSTSSFSRPPPYFPSNGRAASESTSPHSTASSATATLRGVLTDREEREHFFAHDIDAAPLPEHPKCPDRRLYAMGNGDTAAASRPTRSASTVAAASASTTSSSSSWRPSQNTSTAREQVSPRPWATATTPQHAHERPQAQAYAEEQMLLDLAQSQHPQQLQQQQYSSSSSSSSAAALDMSEYFFQPYFESLGSAPSQLSSSGGGVVSQNSGGSGSSSSAIFGAGGALGGGFDAGSLLMGPPQQPLGNTPDSMSAGRMDFGPGLGSSGGAGPDAGFGLDSLADLFSSPGYA</sequence>
<evidence type="ECO:0000256" key="8">
    <source>
        <dbReference type="SAM" id="MobiDB-lite"/>
    </source>
</evidence>
<keyword evidence="7" id="KW-0539">Nucleus</keyword>
<dbReference type="AlphaFoldDB" id="A0A316YTB3"/>
<accession>A0A316YTB3</accession>
<dbReference type="Gene3D" id="4.10.240.10">
    <property type="entry name" value="Zn(2)-C6 fungal-type DNA-binding domain"/>
    <property type="match status" value="1"/>
</dbReference>
<feature type="region of interest" description="Disordered" evidence="8">
    <location>
        <begin position="1013"/>
        <end position="1033"/>
    </location>
</feature>
<dbReference type="GeneID" id="37046828"/>
<dbReference type="InterPro" id="IPR036864">
    <property type="entry name" value="Zn2-C6_fun-type_DNA-bd_sf"/>
</dbReference>
<dbReference type="PROSITE" id="PS00463">
    <property type="entry name" value="ZN2_CY6_FUNGAL_1"/>
    <property type="match status" value="1"/>
</dbReference>
<feature type="compositionally biased region" description="Low complexity" evidence="8">
    <location>
        <begin position="897"/>
        <end position="932"/>
    </location>
</feature>
<dbReference type="CDD" id="cd12148">
    <property type="entry name" value="fungal_TF_MHR"/>
    <property type="match status" value="1"/>
</dbReference>
<dbReference type="RefSeq" id="XP_025379727.1">
    <property type="nucleotide sequence ID" value="XM_025524912.1"/>
</dbReference>
<feature type="compositionally biased region" description="Basic and acidic residues" evidence="8">
    <location>
        <begin position="244"/>
        <end position="259"/>
    </location>
</feature>
<evidence type="ECO:0000259" key="9">
    <source>
        <dbReference type="PROSITE" id="PS50048"/>
    </source>
</evidence>
<dbReference type="GO" id="GO:0045944">
    <property type="term" value="P:positive regulation of transcription by RNA polymerase II"/>
    <property type="evidence" value="ECO:0007669"/>
    <property type="project" value="TreeGrafter"/>
</dbReference>
<evidence type="ECO:0000313" key="11">
    <source>
        <dbReference type="Proteomes" id="UP000245768"/>
    </source>
</evidence>
<protein>
    <recommendedName>
        <fullName evidence="9">Zn(2)-C6 fungal-type domain-containing protein</fullName>
    </recommendedName>
</protein>
<dbReference type="GO" id="GO:0043565">
    <property type="term" value="F:sequence-specific DNA binding"/>
    <property type="evidence" value="ECO:0007669"/>
    <property type="project" value="TreeGrafter"/>
</dbReference>
<keyword evidence="4" id="KW-0805">Transcription regulation</keyword>
<keyword evidence="5" id="KW-0238">DNA-binding</keyword>
<feature type="compositionally biased region" description="Basic and acidic residues" evidence="8">
    <location>
        <begin position="1"/>
        <end position="13"/>
    </location>
</feature>
<keyword evidence="11" id="KW-1185">Reference proteome</keyword>
<dbReference type="PROSITE" id="PS50048">
    <property type="entry name" value="ZN2_CY6_FUNGAL_2"/>
    <property type="match status" value="1"/>
</dbReference>
<dbReference type="OrthoDB" id="3364175at2759"/>
<evidence type="ECO:0000256" key="4">
    <source>
        <dbReference type="ARBA" id="ARBA00023015"/>
    </source>
</evidence>
<dbReference type="SUPFAM" id="SSF57701">
    <property type="entry name" value="Zn2/Cys6 DNA-binding domain"/>
    <property type="match status" value="1"/>
</dbReference>
<dbReference type="GO" id="GO:0008270">
    <property type="term" value="F:zinc ion binding"/>
    <property type="evidence" value="ECO:0007669"/>
    <property type="project" value="InterPro"/>
</dbReference>
<feature type="region of interest" description="Disordered" evidence="8">
    <location>
        <begin position="1052"/>
        <end position="1074"/>
    </location>
</feature>
<dbReference type="GO" id="GO:0000981">
    <property type="term" value="F:DNA-binding transcription factor activity, RNA polymerase II-specific"/>
    <property type="evidence" value="ECO:0007669"/>
    <property type="project" value="InterPro"/>
</dbReference>
<dbReference type="InterPro" id="IPR007219">
    <property type="entry name" value="XnlR_reg_dom"/>
</dbReference>
<evidence type="ECO:0000313" key="10">
    <source>
        <dbReference type="EMBL" id="PWN92529.1"/>
    </source>
</evidence>
<comment type="subcellular location">
    <subcellularLocation>
        <location evidence="1">Nucleus</location>
    </subcellularLocation>
</comment>
<feature type="compositionally biased region" description="Basic and acidic residues" evidence="8">
    <location>
        <begin position="224"/>
        <end position="234"/>
    </location>
</feature>
<feature type="region of interest" description="Disordered" evidence="8">
    <location>
        <begin position="870"/>
        <end position="957"/>
    </location>
</feature>
<feature type="compositionally biased region" description="Low complexity" evidence="8">
    <location>
        <begin position="816"/>
        <end position="825"/>
    </location>
</feature>
<feature type="region of interest" description="Disordered" evidence="8">
    <location>
        <begin position="815"/>
        <end position="853"/>
    </location>
</feature>
<feature type="compositionally biased region" description="Low complexity" evidence="8">
    <location>
        <begin position="114"/>
        <end position="163"/>
    </location>
</feature>
<reference evidence="10 11" key="1">
    <citation type="journal article" date="2018" name="Mol. Biol. Evol.">
        <title>Broad Genomic Sampling Reveals a Smut Pathogenic Ancestry of the Fungal Clade Ustilaginomycotina.</title>
        <authorList>
            <person name="Kijpornyongpan T."/>
            <person name="Mondo S.J."/>
            <person name="Barry K."/>
            <person name="Sandor L."/>
            <person name="Lee J."/>
            <person name="Lipzen A."/>
            <person name="Pangilinan J."/>
            <person name="LaButti K."/>
            <person name="Hainaut M."/>
            <person name="Henrissat B."/>
            <person name="Grigoriev I.V."/>
            <person name="Spatafora J.W."/>
            <person name="Aime M.C."/>
        </authorList>
    </citation>
    <scope>NUCLEOTIDE SEQUENCE [LARGE SCALE GENOMIC DNA]</scope>
    <source>
        <strain evidence="10 11">MCA 4198</strain>
    </source>
</reference>
<keyword evidence="3" id="KW-0862">Zinc</keyword>
<keyword evidence="6" id="KW-0804">Transcription</keyword>
<dbReference type="InterPro" id="IPR001138">
    <property type="entry name" value="Zn2Cys6_DnaBD"/>
</dbReference>
<feature type="compositionally biased region" description="Low complexity" evidence="8">
    <location>
        <begin position="24"/>
        <end position="35"/>
    </location>
</feature>
<name>A0A316YTB3_9BASI</name>
<proteinExistence type="predicted"/>
<feature type="compositionally biased region" description="Basic and acidic residues" evidence="8">
    <location>
        <begin position="870"/>
        <end position="889"/>
    </location>
</feature>
<dbReference type="SMART" id="SM00906">
    <property type="entry name" value="Fungal_trans"/>
    <property type="match status" value="1"/>
</dbReference>
<dbReference type="Proteomes" id="UP000245768">
    <property type="component" value="Unassembled WGS sequence"/>
</dbReference>
<dbReference type="Pfam" id="PF00172">
    <property type="entry name" value="Zn_clus"/>
    <property type="match status" value="1"/>
</dbReference>
<evidence type="ECO:0000256" key="6">
    <source>
        <dbReference type="ARBA" id="ARBA00023163"/>
    </source>
</evidence>
<dbReference type="PANTHER" id="PTHR47782:SF1">
    <property type="entry name" value="PYRIMIDINE PATHWAY REGULATORY PROTEIN 1"/>
    <property type="match status" value="1"/>
</dbReference>
<keyword evidence="2" id="KW-0479">Metal-binding</keyword>